<accession>A0ABS1GQ92</accession>
<comment type="caution">
    <text evidence="1">The sequence shown here is derived from an EMBL/GenBank/DDBJ whole genome shotgun (WGS) entry which is preliminary data.</text>
</comment>
<evidence type="ECO:0000313" key="1">
    <source>
        <dbReference type="EMBL" id="MBK3459146.1"/>
    </source>
</evidence>
<keyword evidence="2" id="KW-1185">Reference proteome</keyword>
<proteinExistence type="predicted"/>
<protein>
    <submittedName>
        <fullName evidence="1">Uncharacterized protein</fullName>
    </submittedName>
</protein>
<gene>
    <name evidence="1" type="ORF">JJD71_08725</name>
</gene>
<organism evidence="1 2">
    <name type="scientific">Pseudomonas haemolytica</name>
    <dbReference type="NCBI Taxonomy" id="2600065"/>
    <lineage>
        <taxon>Bacteria</taxon>
        <taxon>Pseudomonadati</taxon>
        <taxon>Pseudomonadota</taxon>
        <taxon>Gammaproteobacteria</taxon>
        <taxon>Pseudomonadales</taxon>
        <taxon>Pseudomonadaceae</taxon>
        <taxon>Pseudomonas</taxon>
    </lineage>
</organism>
<sequence>MPFIMITSAITTVFEVPDGVDLSRVRQLGLSELGDDEDATDSVSIQHDKVMNEIYLGDAARKTVSISHSIVDPNE</sequence>
<dbReference type="EMBL" id="JAENSR010000002">
    <property type="protein sequence ID" value="MBK3459146.1"/>
    <property type="molecule type" value="Genomic_DNA"/>
</dbReference>
<dbReference type="Proteomes" id="UP000620382">
    <property type="component" value="Unassembled WGS sequence"/>
</dbReference>
<name>A0ABS1GQ92_9PSED</name>
<reference evidence="1 2" key="1">
    <citation type="submission" date="2021-01" db="EMBL/GenBank/DDBJ databases">
        <title>Antibiotic resistance and phylogeny of Pseudomonas spp. isolated over three decades from chicken meat in the Norwegian food chain.</title>
        <authorList>
            <person name="Moen B."/>
        </authorList>
    </citation>
    <scope>NUCLEOTIDE SEQUENCE [LARGE SCALE GENOMIC DNA]</scope>
    <source>
        <strain evidence="1 2">MF6766</strain>
    </source>
</reference>
<evidence type="ECO:0000313" key="2">
    <source>
        <dbReference type="Proteomes" id="UP000620382"/>
    </source>
</evidence>
<dbReference type="RefSeq" id="WP_200657529.1">
    <property type="nucleotide sequence ID" value="NZ_JAENSR010000002.1"/>
</dbReference>